<evidence type="ECO:0000256" key="15">
    <source>
        <dbReference type="SAM" id="MobiDB-lite"/>
    </source>
</evidence>
<keyword evidence="9" id="KW-0460">Magnesium</keyword>
<evidence type="ECO:0000256" key="1">
    <source>
        <dbReference type="ARBA" id="ARBA00002455"/>
    </source>
</evidence>
<dbReference type="InterPro" id="IPR023624">
    <property type="entry name" value="Antenna_beta_dom_sf"/>
</dbReference>
<keyword evidence="11 16" id="KW-1133">Transmembrane helix</keyword>
<feature type="domain" description="Antenna complex alpha/beta subunit" evidence="17">
    <location>
        <begin position="33"/>
        <end position="65"/>
    </location>
</feature>
<keyword evidence="14" id="KW-0437">Light-harvesting polypeptide</keyword>
<evidence type="ECO:0000256" key="14">
    <source>
        <dbReference type="ARBA" id="ARBA00023243"/>
    </source>
</evidence>
<comment type="subcellular location">
    <subcellularLocation>
        <location evidence="2">Cell inner membrane</location>
        <topology evidence="2">Single-pass type II membrane protein</topology>
    </subcellularLocation>
</comment>
<dbReference type="AlphaFoldDB" id="A0A7W9FG24"/>
<feature type="region of interest" description="Disordered" evidence="15">
    <location>
        <begin position="1"/>
        <end position="28"/>
    </location>
</feature>
<keyword evidence="6" id="KW-0042">Antenna complex</keyword>
<dbReference type="InterPro" id="IPR000066">
    <property type="entry name" value="Antenna_a/b"/>
</dbReference>
<evidence type="ECO:0000313" key="19">
    <source>
        <dbReference type="Proteomes" id="UP000545037"/>
    </source>
</evidence>
<proteinExistence type="inferred from homology"/>
<name>A0A7W9FG24_9CAUL</name>
<dbReference type="GO" id="GO:0005886">
    <property type="term" value="C:plasma membrane"/>
    <property type="evidence" value="ECO:0007669"/>
    <property type="project" value="UniProtKB-SubCell"/>
</dbReference>
<sequence length="67" mass="7295">MADVRDHLEGGTMTHLPDNGPSESLTGLTPEAAKELHGLFVVNTISFTLIAIVAHGLVWFWRPWLGA</sequence>
<accession>A0A7W9FG24</accession>
<evidence type="ECO:0000256" key="3">
    <source>
        <dbReference type="ARBA" id="ARBA00011052"/>
    </source>
</evidence>
<keyword evidence="12" id="KW-0157">Chromophore</keyword>
<comment type="function">
    <text evidence="1">Antenna complexes are light-harvesting systems, which transfer the excitation energy to the reaction centers.</text>
</comment>
<evidence type="ECO:0000256" key="2">
    <source>
        <dbReference type="ARBA" id="ARBA00004249"/>
    </source>
</evidence>
<protein>
    <submittedName>
        <fullName evidence="18">Light-harvesting complex 1 beta chain</fullName>
    </submittedName>
</protein>
<dbReference type="GO" id="GO:0042314">
    <property type="term" value="F:bacteriochlorophyll binding"/>
    <property type="evidence" value="ECO:0007669"/>
    <property type="project" value="UniProtKB-KW"/>
</dbReference>
<evidence type="ECO:0000256" key="6">
    <source>
        <dbReference type="ARBA" id="ARBA00022549"/>
    </source>
</evidence>
<reference evidence="18 19" key="1">
    <citation type="submission" date="2020-08" db="EMBL/GenBank/DDBJ databases">
        <title>Genomic Encyclopedia of Type Strains, Phase IV (KMG-IV): sequencing the most valuable type-strain genomes for metagenomic binning, comparative biology and taxonomic classification.</title>
        <authorList>
            <person name="Goeker M."/>
        </authorList>
    </citation>
    <scope>NUCLEOTIDE SEQUENCE [LARGE SCALE GENOMIC DNA]</scope>
    <source>
        <strain evidence="18 19">DSM 4737</strain>
    </source>
</reference>
<dbReference type="InterPro" id="IPR035889">
    <property type="entry name" value="Light-harvesting_complex"/>
</dbReference>
<keyword evidence="13 16" id="KW-0472">Membrane</keyword>
<gene>
    <name evidence="18" type="ORF">GGR13_001578</name>
</gene>
<dbReference type="GO" id="GO:0046872">
    <property type="term" value="F:metal ion binding"/>
    <property type="evidence" value="ECO:0007669"/>
    <property type="project" value="UniProtKB-KW"/>
</dbReference>
<dbReference type="InterPro" id="IPR002362">
    <property type="entry name" value="LHB-1/5"/>
</dbReference>
<evidence type="ECO:0000256" key="4">
    <source>
        <dbReference type="ARBA" id="ARBA00022475"/>
    </source>
</evidence>
<organism evidence="18 19">
    <name type="scientific">Brevundimonas variabilis</name>
    <dbReference type="NCBI Taxonomy" id="74312"/>
    <lineage>
        <taxon>Bacteria</taxon>
        <taxon>Pseudomonadati</taxon>
        <taxon>Pseudomonadota</taxon>
        <taxon>Alphaproteobacteria</taxon>
        <taxon>Caulobacterales</taxon>
        <taxon>Caulobacteraceae</taxon>
        <taxon>Brevundimonas</taxon>
    </lineage>
</organism>
<dbReference type="GO" id="GO:0019684">
    <property type="term" value="P:photosynthesis, light reaction"/>
    <property type="evidence" value="ECO:0007669"/>
    <property type="project" value="InterPro"/>
</dbReference>
<comment type="caution">
    <text evidence="18">The sequence shown here is derived from an EMBL/GenBank/DDBJ whole genome shotgun (WGS) entry which is preliminary data.</text>
</comment>
<dbReference type="GO" id="GO:0030077">
    <property type="term" value="C:plasma membrane light-harvesting complex"/>
    <property type="evidence" value="ECO:0007669"/>
    <property type="project" value="InterPro"/>
</dbReference>
<evidence type="ECO:0000256" key="5">
    <source>
        <dbReference type="ARBA" id="ARBA00022494"/>
    </source>
</evidence>
<evidence type="ECO:0000256" key="13">
    <source>
        <dbReference type="ARBA" id="ARBA00023136"/>
    </source>
</evidence>
<dbReference type="RefSeq" id="WP_343060315.1">
    <property type="nucleotide sequence ID" value="NZ_JACHOR010000002.1"/>
</dbReference>
<keyword evidence="10" id="KW-0076">Bacteriochlorophyll</keyword>
<dbReference type="EMBL" id="JACHOR010000002">
    <property type="protein sequence ID" value="MBB5745994.1"/>
    <property type="molecule type" value="Genomic_DNA"/>
</dbReference>
<evidence type="ECO:0000256" key="9">
    <source>
        <dbReference type="ARBA" id="ARBA00022842"/>
    </source>
</evidence>
<evidence type="ECO:0000259" key="17">
    <source>
        <dbReference type="Pfam" id="PF00556"/>
    </source>
</evidence>
<feature type="transmembrane region" description="Helical" evidence="16">
    <location>
        <begin position="38"/>
        <end position="61"/>
    </location>
</feature>
<keyword evidence="8" id="KW-0479">Metal-binding</keyword>
<evidence type="ECO:0000256" key="7">
    <source>
        <dbReference type="ARBA" id="ARBA00022692"/>
    </source>
</evidence>
<dbReference type="NCBIfam" id="NF040862">
    <property type="entry name" value="pufB_517_ASD"/>
    <property type="match status" value="1"/>
</dbReference>
<comment type="similarity">
    <text evidence="3">Belongs to the antenna complex beta subunit family.</text>
</comment>
<evidence type="ECO:0000313" key="18">
    <source>
        <dbReference type="EMBL" id="MBB5745994.1"/>
    </source>
</evidence>
<evidence type="ECO:0000256" key="11">
    <source>
        <dbReference type="ARBA" id="ARBA00022989"/>
    </source>
</evidence>
<dbReference type="Gene3D" id="1.20.5.250">
    <property type="match status" value="1"/>
</dbReference>
<keyword evidence="19" id="KW-1185">Reference proteome</keyword>
<dbReference type="Proteomes" id="UP000545037">
    <property type="component" value="Unassembled WGS sequence"/>
</dbReference>
<dbReference type="PRINTS" id="PR00674">
    <property type="entry name" value="LIGHTHARVSTB"/>
</dbReference>
<dbReference type="SUPFAM" id="SSF56918">
    <property type="entry name" value="Light-harvesting complex subunits"/>
    <property type="match status" value="1"/>
</dbReference>
<dbReference type="Pfam" id="PF00556">
    <property type="entry name" value="LHC"/>
    <property type="match status" value="1"/>
</dbReference>
<keyword evidence="5" id="KW-0148">Chlorophyll</keyword>
<keyword evidence="4" id="KW-1003">Cell membrane</keyword>
<keyword evidence="7 16" id="KW-0812">Transmembrane</keyword>
<evidence type="ECO:0000256" key="12">
    <source>
        <dbReference type="ARBA" id="ARBA00022991"/>
    </source>
</evidence>
<evidence type="ECO:0000256" key="8">
    <source>
        <dbReference type="ARBA" id="ARBA00022723"/>
    </source>
</evidence>
<evidence type="ECO:0000256" key="16">
    <source>
        <dbReference type="SAM" id="Phobius"/>
    </source>
</evidence>
<evidence type="ECO:0000256" key="10">
    <source>
        <dbReference type="ARBA" id="ARBA00022956"/>
    </source>
</evidence>